<reference evidence="5" key="1">
    <citation type="journal article" date="2019" name="Int. J. Syst. Evol. Microbiol.">
        <title>The Global Catalogue of Microorganisms (GCM) 10K type strain sequencing project: providing services to taxonomists for standard genome sequencing and annotation.</title>
        <authorList>
            <consortium name="The Broad Institute Genomics Platform"/>
            <consortium name="The Broad Institute Genome Sequencing Center for Infectious Disease"/>
            <person name="Wu L."/>
            <person name="Ma J."/>
        </authorList>
    </citation>
    <scope>NUCLEOTIDE SEQUENCE [LARGE SCALE GENOMIC DNA]</scope>
    <source>
        <strain evidence="5">CGMCC 4.7246</strain>
    </source>
</reference>
<sequence length="139" mass="14604">MTPAKLSVVISDDDAMIRDALREVLDAEPDLEVVGVAADADEAIDLTRRHVPAVVVLDVRMPGGGGGRAAREIRRLAPGTGILALSAHADLAAVEDIRAAGVTEYIVKGAPNRDIVAAVRRLGTGRTSGEHRSPQRETP</sequence>
<dbReference type="InterPro" id="IPR058245">
    <property type="entry name" value="NreC/VraR/RcsB-like_REC"/>
</dbReference>
<feature type="domain" description="Response regulatory" evidence="3">
    <location>
        <begin position="7"/>
        <end position="123"/>
    </location>
</feature>
<comment type="caution">
    <text evidence="4">The sequence shown here is derived from an EMBL/GenBank/DDBJ whole genome shotgun (WGS) entry which is preliminary data.</text>
</comment>
<feature type="modified residue" description="4-aspartylphosphate" evidence="2">
    <location>
        <position position="58"/>
    </location>
</feature>
<dbReference type="Proteomes" id="UP001596220">
    <property type="component" value="Unassembled WGS sequence"/>
</dbReference>
<dbReference type="InterPro" id="IPR001789">
    <property type="entry name" value="Sig_transdc_resp-reg_receiver"/>
</dbReference>
<dbReference type="SMART" id="SM00448">
    <property type="entry name" value="REC"/>
    <property type="match status" value="1"/>
</dbReference>
<protein>
    <submittedName>
        <fullName evidence="4">Response regulator transcription factor</fullName>
    </submittedName>
</protein>
<keyword evidence="5" id="KW-1185">Reference proteome</keyword>
<dbReference type="Gene3D" id="3.40.50.2300">
    <property type="match status" value="1"/>
</dbReference>
<dbReference type="InterPro" id="IPR011006">
    <property type="entry name" value="CheY-like_superfamily"/>
</dbReference>
<evidence type="ECO:0000256" key="1">
    <source>
        <dbReference type="ARBA" id="ARBA00023125"/>
    </source>
</evidence>
<evidence type="ECO:0000313" key="4">
    <source>
        <dbReference type="EMBL" id="MFC6087660.1"/>
    </source>
</evidence>
<dbReference type="Pfam" id="PF00072">
    <property type="entry name" value="Response_reg"/>
    <property type="match status" value="1"/>
</dbReference>
<evidence type="ECO:0000259" key="3">
    <source>
        <dbReference type="PROSITE" id="PS50110"/>
    </source>
</evidence>
<keyword evidence="1" id="KW-0238">DNA-binding</keyword>
<dbReference type="PANTHER" id="PTHR43214">
    <property type="entry name" value="TWO-COMPONENT RESPONSE REGULATOR"/>
    <property type="match status" value="1"/>
</dbReference>
<evidence type="ECO:0000313" key="5">
    <source>
        <dbReference type="Proteomes" id="UP001596220"/>
    </source>
</evidence>
<keyword evidence="2" id="KW-0597">Phosphoprotein</keyword>
<dbReference type="CDD" id="cd17535">
    <property type="entry name" value="REC_NarL-like"/>
    <property type="match status" value="1"/>
</dbReference>
<proteinExistence type="predicted"/>
<dbReference type="SUPFAM" id="SSF52172">
    <property type="entry name" value="CheY-like"/>
    <property type="match status" value="1"/>
</dbReference>
<name>A0ABW1NX29_9PSEU</name>
<dbReference type="InterPro" id="IPR039420">
    <property type="entry name" value="WalR-like"/>
</dbReference>
<organism evidence="4 5">
    <name type="scientific">Saccharothrix lopnurensis</name>
    <dbReference type="NCBI Taxonomy" id="1670621"/>
    <lineage>
        <taxon>Bacteria</taxon>
        <taxon>Bacillati</taxon>
        <taxon>Actinomycetota</taxon>
        <taxon>Actinomycetes</taxon>
        <taxon>Pseudonocardiales</taxon>
        <taxon>Pseudonocardiaceae</taxon>
        <taxon>Saccharothrix</taxon>
    </lineage>
</organism>
<accession>A0ABW1NX29</accession>
<dbReference type="PROSITE" id="PS50110">
    <property type="entry name" value="RESPONSE_REGULATORY"/>
    <property type="match status" value="1"/>
</dbReference>
<gene>
    <name evidence="4" type="ORF">ACFP3R_00075</name>
</gene>
<evidence type="ECO:0000256" key="2">
    <source>
        <dbReference type="PROSITE-ProRule" id="PRU00169"/>
    </source>
</evidence>
<dbReference type="EMBL" id="JBHSQO010000001">
    <property type="protein sequence ID" value="MFC6087660.1"/>
    <property type="molecule type" value="Genomic_DNA"/>
</dbReference>
<dbReference type="RefSeq" id="WP_380631474.1">
    <property type="nucleotide sequence ID" value="NZ_JBHSQO010000001.1"/>
</dbReference>